<evidence type="ECO:0000313" key="3">
    <source>
        <dbReference type="EMBL" id="RST58808.1"/>
    </source>
</evidence>
<proteinExistence type="predicted"/>
<keyword evidence="3" id="KW-0378">Hydrolase</keyword>
<dbReference type="EMBL" id="BORJ01000002">
    <property type="protein sequence ID" value="GIN95396.1"/>
    <property type="molecule type" value="Genomic_DNA"/>
</dbReference>
<dbReference type="OrthoDB" id="9797498at2"/>
<keyword evidence="5" id="KW-1185">Reference proteome</keyword>
<accession>A0A429X5T7</accession>
<dbReference type="InterPro" id="IPR032466">
    <property type="entry name" value="Metal_Hydrolase"/>
</dbReference>
<dbReference type="InterPro" id="IPR006680">
    <property type="entry name" value="Amidohydro-rel"/>
</dbReference>
<dbReference type="AlphaFoldDB" id="A0A429X5T7"/>
<dbReference type="SUPFAM" id="SSF51556">
    <property type="entry name" value="Metallo-dependent hydrolases"/>
    <property type="match status" value="1"/>
</dbReference>
<dbReference type="PANTHER" id="PTHR43135:SF3">
    <property type="entry name" value="ALPHA-D-RIBOSE 1-METHYLPHOSPHONATE 5-TRIPHOSPHATE DIPHOSPHATASE"/>
    <property type="match status" value="1"/>
</dbReference>
<dbReference type="InterPro" id="IPR057744">
    <property type="entry name" value="OTAase-like"/>
</dbReference>
<reference evidence="3 4" key="1">
    <citation type="submission" date="2018-12" db="EMBL/GenBank/DDBJ databases">
        <authorList>
            <person name="Sun L."/>
            <person name="Chen Z."/>
        </authorList>
    </citation>
    <scope>NUCLEOTIDE SEQUENCE [LARGE SCALE GENOMIC DNA]</scope>
    <source>
        <strain evidence="3 4">LMG 29736</strain>
    </source>
</reference>
<dbReference type="InterPro" id="IPR011059">
    <property type="entry name" value="Metal-dep_hydrolase_composite"/>
</dbReference>
<dbReference type="CDD" id="cd01299">
    <property type="entry name" value="Met_dep_hydrolase_A"/>
    <property type="match status" value="1"/>
</dbReference>
<dbReference type="Pfam" id="PF01979">
    <property type="entry name" value="Amidohydro_1"/>
    <property type="match status" value="1"/>
</dbReference>
<sequence>MTYKLIKNGNLMDVNGGTTVENAAVLLQDNTIVGVGPIGQIKQVDDAEVIDADGGYILPGFFDSHLHLTFQVGSMQEKILTPFSMKFYKSISFMRKTLDAGITSVRDAGGADAGLKAAVEQGLVAGPRMQISINALTTTSGHGDSWNLSGIDTTTPSYPGMPSGICDGTEEVRKKVREIFRAGAEVVKVHASGGVLSPTDHPEFTQFSQEELEVIVQEARFRKNLKVMAHAQGAESIKNAVKAGIHSIEHGIFLDDETIELMLENGTYLVPTLLAPVSVLETPNLPDYAMKKASEVADIHRESIAKAHKAGVKIAMGTDAGCFPHGTNLRELELLCDIGMTPMEAILSATKVSSELLGWEDRLGSIEAGKLADVIIVKENPLTNIKALQNTDNIQVVIKDGIIQKDIRVGSAIVTSN</sequence>
<reference evidence="2 5" key="2">
    <citation type="submission" date="2021-03" db="EMBL/GenBank/DDBJ databases">
        <title>Antimicrobial resistance genes in bacteria isolated from Japanese honey, and their potential for conferring macrolide and lincosamide resistance in the American foulbrood pathogen Paenibacillus larvae.</title>
        <authorList>
            <person name="Okamoto M."/>
            <person name="Kumagai M."/>
            <person name="Kanamori H."/>
            <person name="Takamatsu D."/>
        </authorList>
    </citation>
    <scope>NUCLEOTIDE SEQUENCE [LARGE SCALE GENOMIC DNA]</scope>
    <source>
        <strain evidence="2 5">J6TS1</strain>
    </source>
</reference>
<dbReference type="Gene3D" id="3.20.20.140">
    <property type="entry name" value="Metal-dependent hydrolases"/>
    <property type="match status" value="1"/>
</dbReference>
<evidence type="ECO:0000313" key="5">
    <source>
        <dbReference type="Proteomes" id="UP000680670"/>
    </source>
</evidence>
<evidence type="ECO:0000313" key="4">
    <source>
        <dbReference type="Proteomes" id="UP000287296"/>
    </source>
</evidence>
<gene>
    <name evidence="3" type="ORF">D5F11_015350</name>
    <name evidence="2" type="ORF">J6TS1_12660</name>
</gene>
<dbReference type="InterPro" id="IPR051781">
    <property type="entry name" value="Metallo-dep_Hydrolase"/>
</dbReference>
<evidence type="ECO:0000259" key="1">
    <source>
        <dbReference type="Pfam" id="PF01979"/>
    </source>
</evidence>
<dbReference type="RefSeq" id="WP_120117032.1">
    <property type="nucleotide sequence ID" value="NZ_BORJ01000002.1"/>
</dbReference>
<dbReference type="PANTHER" id="PTHR43135">
    <property type="entry name" value="ALPHA-D-RIBOSE 1-METHYLPHOSPHONATE 5-TRIPHOSPHATE DIPHOSPHATASE"/>
    <property type="match status" value="1"/>
</dbReference>
<feature type="domain" description="Amidohydrolase-related" evidence="1">
    <location>
        <begin position="56"/>
        <end position="401"/>
    </location>
</feature>
<dbReference type="Proteomes" id="UP000680670">
    <property type="component" value="Unassembled WGS sequence"/>
</dbReference>
<dbReference type="Proteomes" id="UP000287296">
    <property type="component" value="Unassembled WGS sequence"/>
</dbReference>
<dbReference type="SUPFAM" id="SSF51338">
    <property type="entry name" value="Composite domain of metallo-dependent hydrolases"/>
    <property type="match status" value="1"/>
</dbReference>
<protein>
    <submittedName>
        <fullName evidence="3">Amidohydrolase family protein</fullName>
    </submittedName>
    <submittedName>
        <fullName evidence="2">Aryldialkylphosphatase</fullName>
    </submittedName>
</protein>
<dbReference type="EMBL" id="QYTW02000016">
    <property type="protein sequence ID" value="RST58808.1"/>
    <property type="molecule type" value="Genomic_DNA"/>
</dbReference>
<evidence type="ECO:0000313" key="2">
    <source>
        <dbReference type="EMBL" id="GIN95396.1"/>
    </source>
</evidence>
<dbReference type="GO" id="GO:0016810">
    <property type="term" value="F:hydrolase activity, acting on carbon-nitrogen (but not peptide) bonds"/>
    <property type="evidence" value="ECO:0007669"/>
    <property type="project" value="InterPro"/>
</dbReference>
<name>A0A429X5T7_SIMTE</name>
<dbReference type="Gene3D" id="2.30.40.10">
    <property type="entry name" value="Urease, subunit C, domain 1"/>
    <property type="match status" value="1"/>
</dbReference>
<comment type="caution">
    <text evidence="3">The sequence shown here is derived from an EMBL/GenBank/DDBJ whole genome shotgun (WGS) entry which is preliminary data.</text>
</comment>
<organism evidence="3 4">
    <name type="scientific">Siminovitchia terrae</name>
    <name type="common">Bacillus terrae</name>
    <dbReference type="NCBI Taxonomy" id="1914933"/>
    <lineage>
        <taxon>Bacteria</taxon>
        <taxon>Bacillati</taxon>
        <taxon>Bacillota</taxon>
        <taxon>Bacilli</taxon>
        <taxon>Bacillales</taxon>
        <taxon>Bacillaceae</taxon>
        <taxon>Siminovitchia</taxon>
    </lineage>
</organism>